<evidence type="ECO:0000313" key="3">
    <source>
        <dbReference type="Proteomes" id="UP000008974"/>
    </source>
</evidence>
<feature type="region of interest" description="Disordered" evidence="1">
    <location>
        <begin position="1266"/>
        <end position="1299"/>
    </location>
</feature>
<feature type="region of interest" description="Disordered" evidence="1">
    <location>
        <begin position="610"/>
        <end position="632"/>
    </location>
</feature>
<reference evidence="2 3" key="1">
    <citation type="journal article" date="2010" name="BMC Genomics">
        <title>Genome analysis and comparative genomics of a Giardia intestinalis assemblage E isolate.</title>
        <authorList>
            <person name="Jerlstrom-Hultqvist J."/>
            <person name="Franzen O."/>
            <person name="Ankarklev J."/>
            <person name="Xu F."/>
            <person name="Nohynkova E."/>
            <person name="Andersson J.O."/>
            <person name="Svard S.G."/>
            <person name="Andersson B."/>
        </authorList>
    </citation>
    <scope>NUCLEOTIDE SEQUENCE [LARGE SCALE GENOMIC DNA]</scope>
    <source>
        <strain evidence="2 3">P15</strain>
    </source>
</reference>
<dbReference type="Proteomes" id="UP000008974">
    <property type="component" value="Unassembled WGS sequence"/>
</dbReference>
<sequence>MISKIPDSLFLRIVQGSVLLTSETRGCALRSLPIICNEIVCARCRRVSILVRSYSCGHCLCLDCSPLSNLICVCCKDFIQDSVMLVSPVDRLLSALNAAIQCPYNKSCRVYHSLSAYLTHLHTVHYFKAYLADSSSQKEATNVTSLENGHSGHELILVDSQSPQAVESVIELFCTTPSTENLMDDSKILFQLQIGDSVFLGTPEVLQSDFARIEEAVAKCSVFSRKEYQTIVEKTSKVYSSDDIQQGKALNFNIQQLFRWHIYHLTELPSEVQQTKICATLTSVNYTPQISHLFVKFVCQMPSLKTLIIDNETFHFSISTIMQFQNNDVHLRELYIYNCHFDLDLNVLRELRTVWLPTLTTLVIDFAVLTKAFSGTYISMLSTLTFMYLSDFMGHDYLNYGAISAASGKRQSKQGNALSSLLFKKHSSSNPKDKENKKYKPFVLQKIERSSILLKSVSEKPKISGAKALAVPVPIAYASHNHSLSRENSANTSDYSYENNSFDGSNVPSMLEDIRLSATTPLMILNSYHSLLCQRYGTTLGLIHYPISSDLPFLGAWGEEPSGFFGLIFDGVSYDISTVALKLIEGTAIEPMVPSVALRASKPFSISCQGEDCKGKRKEKRARHEKGQDNAHPAKQSLAYLFYTPSSIPPGTMTFTDFCKSFTPECLNLTLLLSICRYDVSLEHIGTLVLNLSETLGYRRHILDYVVKSLALRSNADVEQILEYRTRLPFISRRDEFPSKDSGVFLSPQGEPDDPTEYDEKVAFFLDSLVVLLPYLYKVREIKLGPRSSNMSLLLPPYSGSIYVSLLRLIFIASRRLISIHPAINYILPLLTGVERFRTIDVFYAHVKSVYEMIRGEYFNTHYHTHTSLLEDGKKIGDLEMTSLIDDDPNCTESPGGTFNSLCNITIMTPGGKDLVYGNEIDEVHMTRPFRPFKYSISSFDFQYEIESTLPPVHPQQLVDLYGHFGGSLKTVDSPADETYIFSQLHRLLQLTPQSNFCFLDLLPLCPPRTIVYCLQLIKEGSGSFFCSSFNAIEVLSIPCSKFFLFDTVTDPAVALLDTLQETIGYRRSGAGSKSESTSHKQHHYYGFVKYKCMLDKSIYAQSLMAQHRFIRHERRVRRQYRPFVVTVSKPLVLNNSYVHFFFNITSTRIENLYMGLRAFNSNRTQNIEQTESFIIDASKYIAEIINRFILNYSDLDLLSSICVSSPLLAKTIQEQRPSNLDADKSVENSLTNDDFANLIEKDVTKDTPESAKISVTPYEIKDNAQPANTVLPPRLPTTSASTVPPQSSVKDSKEYKGKHSDNDPCCFDESCLCSCAVHQSSCTCTNDTELSSLVTLRLISLTLLNVDGLLYSDVNLINKAISAKILRLLSKGLDSLLPTYNVTGSPNNRGYMSSSHTCVGVFEKYLKEGPSHFMELVTTIDRFLSMLFSIPELHTDSTILNMILMQRNALFSQESFQPQRTLASARGTKNKSSKNQVVTELSPVSWRIPRLGMQFALNLKGTRFSIDSSAVGTLSEVKSQVTNITACTYTNSIITIIKRRDAPELDVDESAHIVFKDHPASKIHTLDIPSIDGLSIITALHNEEEACASIMESPCTQQVLAESLLDAGGPLIDKDAVFLQDPSIEFPTVLPEDSPYQVTPNLRSYVASQRPVALLTICKPMLYYYMIFRMLLGEGLKEGESFSPFDGQRNTILIDSPSCSLPDLVVLPIGGASFKPNSCSIFSICKSTLATQNLFRWPSQADLNVLDIPKRLSTKYRLPQNSSNLTEHSHTSIDAYPSDNTEEIIVSIYFAYQLLYTIYKQAPSTTAQYFCLKKPKIALIYGSGKLFRCVDIVISAKLLAFLLTLLATGVLTDVIVDSDVLLRYFPISMAYNAFILNGSIVSKLYRNGTLVLGWDAVREGVDIPFALYLQLFHEIGTTKLSAESTKPLTYLDLSGTLTAVQSHSIYDYHNYSESQFAEFLRNISTLDQTIGFRTLVLPTRVLSLSELRRIYRLADIISTSLACTRLHGIVFSSICSIFKLVDDGPEANVELPANQLNPRAQIKSLFALKQNKCSTLHVYNRNWKDAISFLIHVGTKSKALFTRVCTLDFSPPENDVGDKPVVTSGLFDQAVSSLVLQLISLCISVDRLIIPSHSLNREDESDIQTLKEWIKKASETKKLQEVIFSPPNKGIASELEQSFRHLCIG</sequence>
<dbReference type="VEuPathDB" id="GiardiaDB:GLP15_640"/>
<evidence type="ECO:0000313" key="2">
    <source>
        <dbReference type="EMBL" id="EFO62377.1"/>
    </source>
</evidence>
<accession>E1F5A6</accession>
<dbReference type="OMA" id="CNITIMT"/>
<name>E1F5A6_GIAIA</name>
<dbReference type="OrthoDB" id="10301659at2759"/>
<feature type="compositionally biased region" description="Polar residues" evidence="1">
    <location>
        <begin position="1277"/>
        <end position="1290"/>
    </location>
</feature>
<evidence type="ECO:0000256" key="1">
    <source>
        <dbReference type="SAM" id="MobiDB-lite"/>
    </source>
</evidence>
<organism evidence="2 3">
    <name type="scientific">Giardia intestinalis (strain P15)</name>
    <name type="common">Giardia lamblia</name>
    <dbReference type="NCBI Taxonomy" id="658858"/>
    <lineage>
        <taxon>Eukaryota</taxon>
        <taxon>Metamonada</taxon>
        <taxon>Diplomonadida</taxon>
        <taxon>Hexamitidae</taxon>
        <taxon>Giardiinae</taxon>
        <taxon>Giardia</taxon>
    </lineage>
</organism>
<dbReference type="EMBL" id="ACVC01000185">
    <property type="protein sequence ID" value="EFO62377.1"/>
    <property type="molecule type" value="Genomic_DNA"/>
</dbReference>
<protein>
    <submittedName>
        <fullName evidence="2">Uncharacterized protein</fullName>
    </submittedName>
</protein>
<gene>
    <name evidence="2" type="ORF">GLP15_640</name>
</gene>
<comment type="caution">
    <text evidence="2">The sequence shown here is derived from an EMBL/GenBank/DDBJ whole genome shotgun (WGS) entry which is preliminary data.</text>
</comment>
<proteinExistence type="predicted"/>
<dbReference type="SUPFAM" id="SSF52047">
    <property type="entry name" value="RNI-like"/>
    <property type="match status" value="1"/>
</dbReference>
<feature type="compositionally biased region" description="Basic residues" evidence="1">
    <location>
        <begin position="615"/>
        <end position="624"/>
    </location>
</feature>